<proteinExistence type="predicted"/>
<name>A0AAE1KWF0_PETCI</name>
<dbReference type="EMBL" id="JAWQEG010000705">
    <property type="protein sequence ID" value="KAK3886342.1"/>
    <property type="molecule type" value="Genomic_DNA"/>
</dbReference>
<feature type="region of interest" description="Disordered" evidence="1">
    <location>
        <begin position="344"/>
        <end position="367"/>
    </location>
</feature>
<organism evidence="2 3">
    <name type="scientific">Petrolisthes cinctipes</name>
    <name type="common">Flat porcelain crab</name>
    <dbReference type="NCBI Taxonomy" id="88211"/>
    <lineage>
        <taxon>Eukaryota</taxon>
        <taxon>Metazoa</taxon>
        <taxon>Ecdysozoa</taxon>
        <taxon>Arthropoda</taxon>
        <taxon>Crustacea</taxon>
        <taxon>Multicrustacea</taxon>
        <taxon>Malacostraca</taxon>
        <taxon>Eumalacostraca</taxon>
        <taxon>Eucarida</taxon>
        <taxon>Decapoda</taxon>
        <taxon>Pleocyemata</taxon>
        <taxon>Anomura</taxon>
        <taxon>Galatheoidea</taxon>
        <taxon>Porcellanidae</taxon>
        <taxon>Petrolisthes</taxon>
    </lineage>
</organism>
<sequence>MLVNTTTHHVFCSIGYIPFQTLDQLTRRVPVTQLDRKVKLLEAIGVVTSIKTSENSAARYYVDLVDFWRNICVRLAVVRSADLDAQKFVDLSGVRDKYTEGNTSPPFLSSGLVSEFVNNAANLLLTNDHENHLSGCHPSGELNDYWLEEETFIANQCLLAGLRTVPQSISLNHLMTEVHVRLRVGVSIGQVKRIMSHLSKLDSGISYLEENEAALWSRPSWLESDDEEWEETLWSKQKIPMKNKPLEQVWDVVFVDSKVSGTESENIGKHSQSLKKPQTHEGELLLKMRNKISYLLLEERELLELKRSLGFRGYNGKIVLNPCCIDPYTRNFVKNVLRIEDTPYPVPQKKQEGMEDSTEASKKRKRVERGYKRKVFSEMQDKILLEEDLIHPPLLPIRGSDTDEDAEGYDK</sequence>
<keyword evidence="3" id="KW-1185">Reference proteome</keyword>
<gene>
    <name evidence="2" type="ORF">Pcinc_009498</name>
</gene>
<dbReference type="Proteomes" id="UP001286313">
    <property type="component" value="Unassembled WGS sequence"/>
</dbReference>
<protein>
    <submittedName>
        <fullName evidence="2">Uncharacterized protein</fullName>
    </submittedName>
</protein>
<accession>A0AAE1KWF0</accession>
<reference evidence="2" key="1">
    <citation type="submission" date="2023-10" db="EMBL/GenBank/DDBJ databases">
        <title>Genome assemblies of two species of porcelain crab, Petrolisthes cinctipes and Petrolisthes manimaculis (Anomura: Porcellanidae).</title>
        <authorList>
            <person name="Angst P."/>
        </authorList>
    </citation>
    <scope>NUCLEOTIDE SEQUENCE</scope>
    <source>
        <strain evidence="2">PB745_01</strain>
        <tissue evidence="2">Gill</tissue>
    </source>
</reference>
<comment type="caution">
    <text evidence="2">The sequence shown here is derived from an EMBL/GenBank/DDBJ whole genome shotgun (WGS) entry which is preliminary data.</text>
</comment>
<dbReference type="AlphaFoldDB" id="A0AAE1KWF0"/>
<evidence type="ECO:0000313" key="2">
    <source>
        <dbReference type="EMBL" id="KAK3886342.1"/>
    </source>
</evidence>
<evidence type="ECO:0000256" key="1">
    <source>
        <dbReference type="SAM" id="MobiDB-lite"/>
    </source>
</evidence>
<evidence type="ECO:0000313" key="3">
    <source>
        <dbReference type="Proteomes" id="UP001286313"/>
    </source>
</evidence>